<name>A0A0D6PXM7_KOMEU</name>
<dbReference type="AlphaFoldDB" id="A0A0D6PXM7"/>
<gene>
    <name evidence="1" type="ORF">Geu3261_0043_007</name>
</gene>
<accession>A0A0D6PXM7</accession>
<proteinExistence type="predicted"/>
<organism evidence="1 2">
    <name type="scientific">Komagataeibacter europaeus NBRC 3261</name>
    <dbReference type="NCBI Taxonomy" id="1234669"/>
    <lineage>
        <taxon>Bacteria</taxon>
        <taxon>Pseudomonadati</taxon>
        <taxon>Pseudomonadota</taxon>
        <taxon>Alphaproteobacteria</taxon>
        <taxon>Acetobacterales</taxon>
        <taxon>Acetobacteraceae</taxon>
        <taxon>Komagataeibacter</taxon>
    </lineage>
</organism>
<evidence type="ECO:0008006" key="3">
    <source>
        <dbReference type="Google" id="ProtNLM"/>
    </source>
</evidence>
<comment type="caution">
    <text evidence="1">The sequence shown here is derived from an EMBL/GenBank/DDBJ whole genome shotgun (WGS) entry which is preliminary data.</text>
</comment>
<protein>
    <recommendedName>
        <fullName evidence="3">Lipoprotein</fullName>
    </recommendedName>
</protein>
<evidence type="ECO:0000313" key="2">
    <source>
        <dbReference type="Proteomes" id="UP000032675"/>
    </source>
</evidence>
<sequence>MKLKIVERMSARLGLLACGLVMVCGCTAEIGRKPFESDVKCLREQMGTTMQLSFPIAANTCQRMSDHNFVFSKNHKHAEPLPLKLRGAPDLQKMADEYGYSYTK</sequence>
<reference evidence="1 2" key="1">
    <citation type="submission" date="2012-11" db="EMBL/GenBank/DDBJ databases">
        <title>Whole genome sequence of Gluconacetobacter europaeus NBRC3261.</title>
        <authorList>
            <person name="Azuma Y."/>
            <person name="Higashiura N."/>
            <person name="Hirakawa H."/>
            <person name="Matsushita K."/>
        </authorList>
    </citation>
    <scope>NUCLEOTIDE SEQUENCE [LARGE SCALE GENOMIC DNA]</scope>
    <source>
        <strain evidence="1 2">NBRC 3261</strain>
    </source>
</reference>
<dbReference type="PROSITE" id="PS51257">
    <property type="entry name" value="PROKAR_LIPOPROTEIN"/>
    <property type="match status" value="1"/>
</dbReference>
<dbReference type="Proteomes" id="UP000032675">
    <property type="component" value="Unassembled WGS sequence"/>
</dbReference>
<evidence type="ECO:0000313" key="1">
    <source>
        <dbReference type="EMBL" id="GAN95934.1"/>
    </source>
</evidence>
<dbReference type="RefSeq" id="WP_025438979.1">
    <property type="nucleotide sequence ID" value="NZ_BANI01000041.1"/>
</dbReference>
<dbReference type="EMBL" id="BANI01000041">
    <property type="protein sequence ID" value="GAN95934.1"/>
    <property type="molecule type" value="Genomic_DNA"/>
</dbReference>